<protein>
    <recommendedName>
        <fullName evidence="4">RING-type domain-containing protein</fullName>
    </recommendedName>
</protein>
<dbReference type="PANTHER" id="PTHR23315:SF7">
    <property type="entry name" value="U-BOX DOMAIN-CONTAINING PROTEIN 4"/>
    <property type="match status" value="1"/>
</dbReference>
<evidence type="ECO:0000256" key="3">
    <source>
        <dbReference type="SAM" id="MobiDB-lite"/>
    </source>
</evidence>
<evidence type="ECO:0000256" key="1">
    <source>
        <dbReference type="PROSITE-ProRule" id="PRU00175"/>
    </source>
</evidence>
<dbReference type="EMBL" id="JAPMOS010000019">
    <property type="protein sequence ID" value="KAJ4459469.1"/>
    <property type="molecule type" value="Genomic_DNA"/>
</dbReference>
<dbReference type="PROSITE" id="PS50176">
    <property type="entry name" value="ARM_REPEAT"/>
    <property type="match status" value="1"/>
</dbReference>
<dbReference type="SMART" id="SM00185">
    <property type="entry name" value="ARM"/>
    <property type="match status" value="5"/>
</dbReference>
<evidence type="ECO:0000313" key="6">
    <source>
        <dbReference type="Proteomes" id="UP001141327"/>
    </source>
</evidence>
<evidence type="ECO:0000256" key="2">
    <source>
        <dbReference type="PROSITE-ProRule" id="PRU00259"/>
    </source>
</evidence>
<organism evidence="5 6">
    <name type="scientific">Paratrimastix pyriformis</name>
    <dbReference type="NCBI Taxonomy" id="342808"/>
    <lineage>
        <taxon>Eukaryota</taxon>
        <taxon>Metamonada</taxon>
        <taxon>Preaxostyla</taxon>
        <taxon>Paratrimastigidae</taxon>
        <taxon>Paratrimastix</taxon>
    </lineage>
</organism>
<dbReference type="SUPFAM" id="SSF57850">
    <property type="entry name" value="RING/U-box"/>
    <property type="match status" value="1"/>
</dbReference>
<keyword evidence="1" id="KW-0479">Metal-binding</keyword>
<evidence type="ECO:0000259" key="4">
    <source>
        <dbReference type="PROSITE" id="PS50089"/>
    </source>
</evidence>
<gene>
    <name evidence="5" type="ORF">PAPYR_4517</name>
</gene>
<dbReference type="InterPro" id="IPR013083">
    <property type="entry name" value="Znf_RING/FYVE/PHD"/>
</dbReference>
<comment type="caution">
    <text evidence="5">The sequence shown here is derived from an EMBL/GenBank/DDBJ whole genome shotgun (WGS) entry which is preliminary data.</text>
</comment>
<dbReference type="InterPro" id="IPR011989">
    <property type="entry name" value="ARM-like"/>
</dbReference>
<keyword evidence="1" id="KW-0863">Zinc-finger</keyword>
<evidence type="ECO:0000313" key="5">
    <source>
        <dbReference type="EMBL" id="KAJ4459469.1"/>
    </source>
</evidence>
<dbReference type="InterPro" id="IPR001841">
    <property type="entry name" value="Znf_RING"/>
</dbReference>
<reference evidence="5" key="1">
    <citation type="journal article" date="2022" name="bioRxiv">
        <title>Genomics of Preaxostyla Flagellates Illuminates Evolutionary Transitions and the Path Towards Mitochondrial Loss.</title>
        <authorList>
            <person name="Novak L.V.F."/>
            <person name="Treitli S.C."/>
            <person name="Pyrih J."/>
            <person name="Halakuc P."/>
            <person name="Pipaliya S.V."/>
            <person name="Vacek V."/>
            <person name="Brzon O."/>
            <person name="Soukal P."/>
            <person name="Eme L."/>
            <person name="Dacks J.B."/>
            <person name="Karnkowska A."/>
            <person name="Elias M."/>
            <person name="Hampl V."/>
        </authorList>
    </citation>
    <scope>NUCLEOTIDE SEQUENCE</scope>
    <source>
        <strain evidence="5">RCP-MX</strain>
    </source>
</reference>
<feature type="repeat" description="ARM" evidence="2">
    <location>
        <begin position="534"/>
        <end position="583"/>
    </location>
</feature>
<dbReference type="Proteomes" id="UP001141327">
    <property type="component" value="Unassembled WGS sequence"/>
</dbReference>
<proteinExistence type="predicted"/>
<accession>A0ABQ8UQ49</accession>
<keyword evidence="1" id="KW-0862">Zinc</keyword>
<dbReference type="InterPro" id="IPR016024">
    <property type="entry name" value="ARM-type_fold"/>
</dbReference>
<feature type="region of interest" description="Disordered" evidence="3">
    <location>
        <begin position="1"/>
        <end position="25"/>
    </location>
</feature>
<dbReference type="Gene3D" id="1.25.10.10">
    <property type="entry name" value="Leucine-rich Repeat Variant"/>
    <property type="match status" value="1"/>
</dbReference>
<dbReference type="PROSITE" id="PS50089">
    <property type="entry name" value="ZF_RING_2"/>
    <property type="match status" value="1"/>
</dbReference>
<feature type="domain" description="RING-type" evidence="4">
    <location>
        <begin position="49"/>
        <end position="84"/>
    </location>
</feature>
<dbReference type="Gene3D" id="3.30.40.10">
    <property type="entry name" value="Zinc/RING finger domain, C3HC4 (zinc finger)"/>
    <property type="match status" value="1"/>
</dbReference>
<dbReference type="InterPro" id="IPR000225">
    <property type="entry name" value="Armadillo"/>
</dbReference>
<sequence>MEKAGEDVAASSNSSNDIGDKNRRQPCRPRRQLEYIIPAGRGDDEGWRCPACHAHYEDPVSLSCGDAVCRACATLLDQACPLCSEQLKPMPELIPSRMARRQARQMQCHCPNCGLGCTAIIGVLDVEHHLEAEGEWGEEECEQCHQQVRRAEMARHKDTTCARKPMACWYAAVGCPTSCPQCDLAAHERDGMASHMGLLRQCLAGTSLELAQTRHELSQSRVAQGGTVAALSQTQHDAQAQAQLAELARAKEQTQHDLAAIRSQIDQGLTAHWEGSTGDVALDWRPVPWAAPAAPAGPGAPPPPGPPVRYRVQATLMDPGRDPRSGLTTIVYTGPECHCRYRFPPDARVEARFVVVAMRGLTEGGPSAPARCAGPHPALAKPGRPENITAFGRAGVVAPLVSMLVANPNLPTSHPDASQNLLGVIGPLATMNPENRAAFRRAGVAAPLVRLLTAHPNLPAGPGVMELLLAIRNLTMDPETVPFGDGVVAPLVGLLAASDPNLPATDCTLAEVLLVSIAHLALDPRHRAAFGLAGVTPPLVRMLVAARPNLPTSSPDAVEPLLMAIRNLSANPANAESLVGAGVATPLVGLLSAHPDLPAASPDVAEGLLGAIANLAMFWDHGAAFGRAGAAAPLVRLLTAHPKLATARPEVAEVLLLAIYHLAEDDKASFVRAGVVAPLVRLLPQLPLLTPDVATAARSCMERFLGFRVQTVRVGDAQSTFD</sequence>
<dbReference type="SUPFAM" id="SSF48371">
    <property type="entry name" value="ARM repeat"/>
    <property type="match status" value="1"/>
</dbReference>
<name>A0ABQ8UQ49_9EUKA</name>
<keyword evidence="6" id="KW-1185">Reference proteome</keyword>
<dbReference type="PANTHER" id="PTHR23315">
    <property type="entry name" value="U BOX DOMAIN-CONTAINING"/>
    <property type="match status" value="1"/>
</dbReference>